<evidence type="ECO:0000313" key="1">
    <source>
        <dbReference type="EMBL" id="RQO93898.1"/>
    </source>
</evidence>
<reference evidence="1" key="1">
    <citation type="journal article" date="2006" name="Science">
        <title>The genome of black cottonwood, Populus trichocarpa (Torr. &amp; Gray).</title>
        <authorList>
            <person name="Tuskan G.A."/>
            <person name="Difazio S."/>
            <person name="Jansson S."/>
            <person name="Bohlmann J."/>
            <person name="Grigoriev I."/>
            <person name="Hellsten U."/>
            <person name="Putnam N."/>
            <person name="Ralph S."/>
            <person name="Rombauts S."/>
            <person name="Salamov A."/>
            <person name="Schein J."/>
            <person name="Sterck L."/>
            <person name="Aerts A."/>
            <person name="Bhalerao R.R."/>
            <person name="Bhalerao R.P."/>
            <person name="Blaudez D."/>
            <person name="Boerjan W."/>
            <person name="Brun A."/>
            <person name="Brunner A."/>
            <person name="Busov V."/>
            <person name="Campbell M."/>
            <person name="Carlson J."/>
            <person name="Chalot M."/>
            <person name="Chapman J."/>
            <person name="Chen G.L."/>
            <person name="Cooper D."/>
            <person name="Coutinho P.M."/>
            <person name="Couturier J."/>
            <person name="Covert S."/>
            <person name="Cronk Q."/>
            <person name="Cunningham R."/>
            <person name="Davis J."/>
            <person name="Degroeve S."/>
            <person name="Dejardin A."/>
            <person name="Depamphilis C."/>
            <person name="Detter J."/>
            <person name="Dirks B."/>
            <person name="Dubchak I."/>
            <person name="Duplessis S."/>
            <person name="Ehlting J."/>
            <person name="Ellis B."/>
            <person name="Gendler K."/>
            <person name="Goodstein D."/>
            <person name="Gribskov M."/>
            <person name="Grimwood J."/>
            <person name="Groover A."/>
            <person name="Gunter L."/>
            <person name="Hamberger B."/>
            <person name="Heinze B."/>
            <person name="Helariutta Y."/>
            <person name="Henrissat B."/>
            <person name="Holligan D."/>
            <person name="Holt R."/>
            <person name="Huang W."/>
            <person name="Islam-Faridi N."/>
            <person name="Jones S."/>
            <person name="Jones-Rhoades M."/>
            <person name="Jorgensen R."/>
            <person name="Joshi C."/>
            <person name="Kangasjarvi J."/>
            <person name="Karlsson J."/>
            <person name="Kelleher C."/>
            <person name="Kirkpatrick R."/>
            <person name="Kirst M."/>
            <person name="Kohler A."/>
            <person name="Kalluri U."/>
            <person name="Larimer F."/>
            <person name="Leebens-Mack J."/>
            <person name="Leple J.C."/>
            <person name="Locascio P."/>
            <person name="Lou Y."/>
            <person name="Lucas S."/>
            <person name="Martin F."/>
            <person name="Montanini B."/>
            <person name="Napoli C."/>
            <person name="Nelson D.R."/>
            <person name="Nelson C."/>
            <person name="Nieminen K."/>
            <person name="Nilsson O."/>
            <person name="Pereda V."/>
            <person name="Peter G."/>
            <person name="Philippe R."/>
            <person name="Pilate G."/>
            <person name="Poliakov A."/>
            <person name="Razumovskaya J."/>
            <person name="Richardson P."/>
            <person name="Rinaldi C."/>
            <person name="Ritland K."/>
            <person name="Rouze P."/>
            <person name="Ryaboy D."/>
            <person name="Schmutz J."/>
            <person name="Schrader J."/>
            <person name="Segerman B."/>
            <person name="Shin H."/>
            <person name="Siddiqui A."/>
            <person name="Sterky F."/>
            <person name="Terry A."/>
            <person name="Tsai C.J."/>
            <person name="Uberbacher E."/>
            <person name="Unneberg P."/>
            <person name="Vahala J."/>
            <person name="Wall K."/>
            <person name="Wessler S."/>
            <person name="Yang G."/>
            <person name="Yin T."/>
            <person name="Douglas C."/>
            <person name="Marra M."/>
            <person name="Sandberg G."/>
            <person name="Van de Peer Y."/>
            <person name="Rokhsar D."/>
        </authorList>
    </citation>
    <scope>NUCLEOTIDE SEQUENCE [LARGE SCALE GENOMIC DNA]</scope>
    <source>
        <strain evidence="1">Nisqually-1</strain>
    </source>
</reference>
<name>A0A3N7GQ60_POPTR</name>
<organism evidence="1">
    <name type="scientific">Populus trichocarpa</name>
    <name type="common">Western balsam poplar</name>
    <name type="synonym">Populus balsamifera subsp. trichocarpa</name>
    <dbReference type="NCBI Taxonomy" id="3694"/>
    <lineage>
        <taxon>Eukaryota</taxon>
        <taxon>Viridiplantae</taxon>
        <taxon>Streptophyta</taxon>
        <taxon>Embryophyta</taxon>
        <taxon>Tracheophyta</taxon>
        <taxon>Spermatophyta</taxon>
        <taxon>Magnoliopsida</taxon>
        <taxon>eudicotyledons</taxon>
        <taxon>Gunneridae</taxon>
        <taxon>Pentapetalae</taxon>
        <taxon>rosids</taxon>
        <taxon>fabids</taxon>
        <taxon>Malpighiales</taxon>
        <taxon>Salicaceae</taxon>
        <taxon>Saliceae</taxon>
        <taxon>Populus</taxon>
    </lineage>
</organism>
<dbReference type="AlphaFoldDB" id="A0A3N7GQ60"/>
<dbReference type="EMBL" id="KZ623481">
    <property type="protein sequence ID" value="RQO93898.1"/>
    <property type="molecule type" value="Genomic_DNA"/>
</dbReference>
<dbReference type="InParanoid" id="A0A3N7GQ60"/>
<protein>
    <submittedName>
        <fullName evidence="1">Uncharacterized protein</fullName>
    </submittedName>
</protein>
<sequence length="47" mass="5546">MKIKQEEEKKPQLLNMANSVEVTRLKETKFSCLYLLWKHGKLHCLSA</sequence>
<proteinExistence type="predicted"/>
<gene>
    <name evidence="1" type="ORF">POPTR_T066601</name>
</gene>
<reference evidence="1" key="2">
    <citation type="submission" date="2017-07" db="EMBL/GenBank/DDBJ databases">
        <title>WGS assembly of Populus trichocarpa.</title>
        <authorList>
            <person name="Tuskan G."/>
            <person name="Difazio S."/>
            <person name="Jansson S."/>
            <person name="Bohlmann J."/>
            <person name="Grigoriev I."/>
            <person name="Hellsten U."/>
            <person name="Putnam N."/>
            <person name="Ralph S."/>
            <person name="Rombauts S."/>
            <person name="Salamov A."/>
            <person name="Schein J."/>
            <person name="Sterck L."/>
            <person name="Aerts A."/>
            <person name="Bhalerao R."/>
            <person name="Bhalerao R."/>
            <person name="Blaudez D."/>
            <person name="Boerjan W."/>
            <person name="Brun A."/>
            <person name="Brunner A."/>
            <person name="Busov V."/>
            <person name="Campbell M."/>
            <person name="Carlson J."/>
            <person name="Chalot M."/>
            <person name="Chapman J."/>
            <person name="Chen G."/>
            <person name="Cooper D."/>
            <person name="Coutinho P."/>
            <person name="Couturier J."/>
            <person name="Covert S."/>
            <person name="Cronk Q."/>
            <person name="Cunningham R."/>
            <person name="Davis J."/>
            <person name="Degroeve S."/>
            <person name="Dejardin A."/>
            <person name="Depamphilis C."/>
            <person name="Detter J."/>
            <person name="Dirks B."/>
            <person name="Dubchak I."/>
            <person name="Duplessis S."/>
            <person name="Ehlting J."/>
            <person name="Ellis B."/>
            <person name="Gendler K."/>
            <person name="Goodstein D."/>
            <person name="Gribskov M."/>
            <person name="Grimwood J."/>
            <person name="Groover A."/>
            <person name="Gunter L."/>
            <person name="Hamberger B."/>
            <person name="Heinze B."/>
            <person name="Helariutta Y."/>
            <person name="Henrissat B."/>
            <person name="Holligan D."/>
            <person name="Holt R."/>
            <person name="Huang W."/>
            <person name="Islam-Faridi N."/>
            <person name="Jones S."/>
            <person name="Jones-Rhoades M."/>
            <person name="Jorgensen R."/>
            <person name="Joshi C."/>
            <person name="Kangasjarvi J."/>
            <person name="Karlsson J."/>
            <person name="Kelleher C."/>
            <person name="Kirkpatrick R."/>
            <person name="Kirst M."/>
            <person name="Kohler A."/>
            <person name="Kalluri U."/>
            <person name="Larimer F."/>
            <person name="Leebens-Mack J."/>
            <person name="Leple J."/>
            <person name="Locascio P."/>
            <person name="Lou Y."/>
            <person name="Lucas S."/>
            <person name="Martin F."/>
            <person name="Montanini B."/>
            <person name="Napoli C."/>
            <person name="Nelson D."/>
            <person name="Nelson C."/>
            <person name="Nieminen K."/>
            <person name="Nilsson O."/>
            <person name="Pereda V."/>
            <person name="Peter G."/>
            <person name="Philippe R."/>
            <person name="Pilate G."/>
            <person name="Poliakov A."/>
            <person name="Razumovskaya J."/>
            <person name="Richardson P."/>
            <person name="Rinaldi C."/>
            <person name="Ritland K."/>
            <person name="Rouze P."/>
            <person name="Ryaboy D."/>
            <person name="Schmutz J."/>
            <person name="Schrader J."/>
            <person name="Segerman B."/>
            <person name="Shin H."/>
            <person name="Siddiqui A."/>
            <person name="Sterky F."/>
            <person name="Terry A."/>
            <person name="Tsai C."/>
            <person name="Uberbacher E."/>
            <person name="Unneberg P."/>
            <person name="Vahala J."/>
            <person name="Wall K."/>
            <person name="Wessler S."/>
            <person name="Yang G."/>
            <person name="Yin T."/>
            <person name="Douglas C."/>
            <person name="Marra M."/>
            <person name="Sandberg G."/>
            <person name="Van De Peer Y."/>
            <person name="Rokhsar D."/>
        </authorList>
    </citation>
    <scope>NUCLEOTIDE SEQUENCE</scope>
    <source>
        <strain evidence="1">Nisqually-1</strain>
    </source>
</reference>
<accession>A0A3N7GQ60</accession>